<dbReference type="EMBL" id="JADCTT010000016">
    <property type="protein sequence ID" value="KAF9743646.1"/>
    <property type="molecule type" value="Genomic_DNA"/>
</dbReference>
<dbReference type="GO" id="GO:0003677">
    <property type="term" value="F:DNA binding"/>
    <property type="evidence" value="ECO:0007669"/>
    <property type="project" value="UniProtKB-KW"/>
</dbReference>
<evidence type="ECO:0000256" key="3">
    <source>
        <dbReference type="ARBA" id="ARBA00023242"/>
    </source>
</evidence>
<dbReference type="Pfam" id="PF03221">
    <property type="entry name" value="HTH_Tnp_Tc5"/>
    <property type="match status" value="1"/>
</dbReference>
<sequence>MAIYSESEINSAINDVLAGLSARVAAKKWAIPRTTLRRRLEDGLTRAQAHEHQQRLSKEEEERVRRWIVSQELLGYAPTHRQLRYIASQILQGRKDLEPLGRSWVNQFLSRQEGLGVKIGKRIASARLNGANPENINRFFDNYDSVSWIKPENTWNADEAGIMEGYGLNSLVIGSDEGSRKYTVLKGNQERAWVTLVEAISAVGETLTPCVVFKGEAVQQQWFKDNFNEKWLFATSQNGWISNALALEWLQRVFIPETAPTDPSEAQLLIVDGHGSHATPEFMWECFQNNIFLLFLPAHTSHVLQPLDLGVFSALKAAYRRHLEQLDEMLDSTTIGKANFLEYYTKARKEALTAKNIKSGFRATGIYPLNRRKVLLSSQVIATAKAPSTPQKPAQKDKYDLQTPQNGLQVIDTMRYLYPASPCTRRLLTRYSHKAARTIDLLSVQLVLKDRELEAQKALNERLSHKKRRAVEPDKNEIFCSLAQIKDVQGGLDELRRKRRRVRKPQTSNDNNTDATIIVATS</sequence>
<reference evidence="7" key="1">
    <citation type="submission" date="2020-10" db="EMBL/GenBank/DDBJ databases">
        <title>High-Quality Genome Resource of Clonostachys rosea strain S41 by Oxford Nanopore Long-Read Sequencing.</title>
        <authorList>
            <person name="Wang H."/>
        </authorList>
    </citation>
    <scope>NUCLEOTIDE SEQUENCE</scope>
    <source>
        <strain evidence="7">S41</strain>
    </source>
</reference>
<evidence type="ECO:0000259" key="5">
    <source>
        <dbReference type="PROSITE" id="PS51253"/>
    </source>
</evidence>
<dbReference type="PROSITE" id="PS51253">
    <property type="entry name" value="HTH_CENPB"/>
    <property type="match status" value="1"/>
</dbReference>
<accession>A0A8H7N7A2</accession>
<dbReference type="Pfam" id="PF05225">
    <property type="entry name" value="HTH_psq"/>
    <property type="match status" value="1"/>
</dbReference>
<proteinExistence type="predicted"/>
<keyword evidence="3" id="KW-0539">Nucleus</keyword>
<dbReference type="PANTHER" id="PTHR19303">
    <property type="entry name" value="TRANSPOSON"/>
    <property type="match status" value="1"/>
</dbReference>
<feature type="domain" description="HTH CENPB-type" evidence="5">
    <location>
        <begin position="48"/>
        <end position="118"/>
    </location>
</feature>
<dbReference type="InterPro" id="IPR009057">
    <property type="entry name" value="Homeodomain-like_sf"/>
</dbReference>
<dbReference type="InterPro" id="IPR006600">
    <property type="entry name" value="HTH_CenpB_DNA-bd_dom"/>
</dbReference>
<dbReference type="EMBL" id="JADCTT010000006">
    <property type="protein sequence ID" value="KAF9750407.1"/>
    <property type="molecule type" value="Genomic_DNA"/>
</dbReference>
<dbReference type="SUPFAM" id="SSF46689">
    <property type="entry name" value="Homeodomain-like"/>
    <property type="match status" value="1"/>
</dbReference>
<dbReference type="InterPro" id="IPR007889">
    <property type="entry name" value="HTH_Psq"/>
</dbReference>
<dbReference type="InterPro" id="IPR004875">
    <property type="entry name" value="DDE_SF_endonuclease_dom"/>
</dbReference>
<dbReference type="InterPro" id="IPR050863">
    <property type="entry name" value="CenT-Element_Derived"/>
</dbReference>
<organism evidence="7 8">
    <name type="scientific">Bionectria ochroleuca</name>
    <name type="common">Gliocladium roseum</name>
    <dbReference type="NCBI Taxonomy" id="29856"/>
    <lineage>
        <taxon>Eukaryota</taxon>
        <taxon>Fungi</taxon>
        <taxon>Dikarya</taxon>
        <taxon>Ascomycota</taxon>
        <taxon>Pezizomycotina</taxon>
        <taxon>Sordariomycetes</taxon>
        <taxon>Hypocreomycetidae</taxon>
        <taxon>Hypocreales</taxon>
        <taxon>Bionectriaceae</taxon>
        <taxon>Clonostachys</taxon>
    </lineage>
</organism>
<dbReference type="PANTHER" id="PTHR19303:SF74">
    <property type="entry name" value="POGO TRANSPOSABLE ELEMENT WITH KRAB DOMAIN"/>
    <property type="match status" value="1"/>
</dbReference>
<evidence type="ECO:0000313" key="8">
    <source>
        <dbReference type="Proteomes" id="UP000616885"/>
    </source>
</evidence>
<dbReference type="SMART" id="SM00674">
    <property type="entry name" value="CENPB"/>
    <property type="match status" value="1"/>
</dbReference>
<evidence type="ECO:0000256" key="1">
    <source>
        <dbReference type="ARBA" id="ARBA00004123"/>
    </source>
</evidence>
<dbReference type="Gene3D" id="1.10.10.60">
    <property type="entry name" value="Homeodomain-like"/>
    <property type="match status" value="1"/>
</dbReference>
<evidence type="ECO:0000313" key="6">
    <source>
        <dbReference type="EMBL" id="KAF9743646.1"/>
    </source>
</evidence>
<evidence type="ECO:0000256" key="2">
    <source>
        <dbReference type="ARBA" id="ARBA00023125"/>
    </source>
</evidence>
<dbReference type="GO" id="GO:0005634">
    <property type="term" value="C:nucleus"/>
    <property type="evidence" value="ECO:0007669"/>
    <property type="project" value="UniProtKB-SubCell"/>
</dbReference>
<evidence type="ECO:0000313" key="7">
    <source>
        <dbReference type="EMBL" id="KAF9750407.1"/>
    </source>
</evidence>
<comment type="caution">
    <text evidence="7">The sequence shown here is derived from an EMBL/GenBank/DDBJ whole genome shotgun (WGS) entry which is preliminary data.</text>
</comment>
<feature type="region of interest" description="Disordered" evidence="4">
    <location>
        <begin position="499"/>
        <end position="522"/>
    </location>
</feature>
<dbReference type="AlphaFoldDB" id="A0A8H7N7A2"/>
<dbReference type="Proteomes" id="UP000616885">
    <property type="component" value="Unassembled WGS sequence"/>
</dbReference>
<feature type="compositionally biased region" description="Polar residues" evidence="4">
    <location>
        <begin position="505"/>
        <end position="522"/>
    </location>
</feature>
<protein>
    <recommendedName>
        <fullName evidence="5">HTH CENPB-type domain-containing protein</fullName>
    </recommendedName>
</protein>
<keyword evidence="2" id="KW-0238">DNA-binding</keyword>
<dbReference type="Pfam" id="PF03184">
    <property type="entry name" value="DDE_1"/>
    <property type="match status" value="1"/>
</dbReference>
<gene>
    <name evidence="6" type="ORF">IM811_005986</name>
    <name evidence="7" type="ORF">IM811_014627</name>
</gene>
<name>A0A8H7N7A2_BIOOC</name>
<evidence type="ECO:0000256" key="4">
    <source>
        <dbReference type="SAM" id="MobiDB-lite"/>
    </source>
</evidence>
<comment type="subcellular location">
    <subcellularLocation>
        <location evidence="1">Nucleus</location>
    </subcellularLocation>
</comment>